<dbReference type="SMART" id="SM01083">
    <property type="entry name" value="Cir_N"/>
    <property type="match status" value="1"/>
</dbReference>
<name>A0A5N5SXN5_9CRUS</name>
<sequence>MGKGFNNYMCKKFFHPASRDNLKRVWIAEQKTEAEKKKQEELRLQYEKEQELYNNKALLAKGQNKDKLSLNFMYDPPAGVRKEVEKEEGEQEYRFEWQRKYNAPRESYCKDDDTIRDQPFGIAVRNVRCIKCKKWGHINTDKECPLYGRVIEPSEESESFDVKNLTAGLHEDGFRLKSMSSLSSGIYGRNQDPKASNQQLVADDEYLNTKGLLKTLTQKEKKKLLKKLQKMEKQDKKKRSKKSKRKMSSSSSDDSSSDSEDSKHKSKKKKSSRDVEKNKKAKHKEIVDPESLLKEITKGLKVDFVGNDNPFSTNNSNKNRNRHGENKSQNKQNYEHKNFPVKQEKTDYTERRYYSEIQIDNLLKESRLKSSCKYEGYSKMECKEEPSSERRDRKSHDKFYSKSYNDRKYHRNHRSRSRSRSRSRERKCDR</sequence>
<dbReference type="InterPro" id="IPR040014">
    <property type="entry name" value="CIR1"/>
</dbReference>
<dbReference type="AlphaFoldDB" id="A0A5N5SXN5"/>
<feature type="compositionally biased region" description="Basic residues" evidence="2">
    <location>
        <begin position="236"/>
        <end position="247"/>
    </location>
</feature>
<feature type="coiled-coil region" evidence="1">
    <location>
        <begin position="29"/>
        <end position="56"/>
    </location>
</feature>
<feature type="region of interest" description="Disordered" evidence="2">
    <location>
        <begin position="376"/>
        <end position="430"/>
    </location>
</feature>
<evidence type="ECO:0000256" key="1">
    <source>
        <dbReference type="SAM" id="Coils"/>
    </source>
</evidence>
<feature type="compositionally biased region" description="Basic and acidic residues" evidence="2">
    <location>
        <begin position="322"/>
        <end position="348"/>
    </location>
</feature>
<dbReference type="InterPro" id="IPR019339">
    <property type="entry name" value="CIR_N_dom"/>
</dbReference>
<dbReference type="EMBL" id="SEYY01019091">
    <property type="protein sequence ID" value="KAB7498685.1"/>
    <property type="molecule type" value="Genomic_DNA"/>
</dbReference>
<comment type="caution">
    <text evidence="4">The sequence shown here is derived from an EMBL/GenBank/DDBJ whole genome shotgun (WGS) entry which is preliminary data.</text>
</comment>
<feature type="region of interest" description="Disordered" evidence="2">
    <location>
        <begin position="227"/>
        <end position="348"/>
    </location>
</feature>
<keyword evidence="5" id="KW-1185">Reference proteome</keyword>
<evidence type="ECO:0000256" key="2">
    <source>
        <dbReference type="SAM" id="MobiDB-lite"/>
    </source>
</evidence>
<feature type="compositionally biased region" description="Basic and acidic residues" evidence="2">
    <location>
        <begin position="272"/>
        <end position="301"/>
    </location>
</feature>
<dbReference type="GO" id="GO:0005634">
    <property type="term" value="C:nucleus"/>
    <property type="evidence" value="ECO:0007669"/>
    <property type="project" value="TreeGrafter"/>
</dbReference>
<protein>
    <submittedName>
        <fullName evidence="4">Corepressor interacting with RBPJ 1</fullName>
    </submittedName>
</protein>
<dbReference type="PANTHER" id="PTHR13151:SF2">
    <property type="entry name" value="COREPRESSOR INTERACTING WITH RBPJ 1"/>
    <property type="match status" value="1"/>
</dbReference>
<gene>
    <name evidence="4" type="primary">CIR1</name>
    <name evidence="4" type="ORF">Anas_11980</name>
</gene>
<dbReference type="GO" id="GO:0003714">
    <property type="term" value="F:transcription corepressor activity"/>
    <property type="evidence" value="ECO:0007669"/>
    <property type="project" value="InterPro"/>
</dbReference>
<accession>A0A5N5SXN5</accession>
<keyword evidence="1" id="KW-0175">Coiled coil</keyword>
<feature type="domain" description="CBF1-interacting co-repressor CIR N-terminal" evidence="3">
    <location>
        <begin position="13"/>
        <end position="49"/>
    </location>
</feature>
<feature type="compositionally biased region" description="Polar residues" evidence="2">
    <location>
        <begin position="309"/>
        <end position="318"/>
    </location>
</feature>
<evidence type="ECO:0000313" key="5">
    <source>
        <dbReference type="Proteomes" id="UP000326759"/>
    </source>
</evidence>
<dbReference type="PANTHER" id="PTHR13151">
    <property type="entry name" value="CBF1 INTERACTING COREPRESSOR CIR"/>
    <property type="match status" value="1"/>
</dbReference>
<proteinExistence type="predicted"/>
<dbReference type="Proteomes" id="UP000326759">
    <property type="component" value="Unassembled WGS sequence"/>
</dbReference>
<reference evidence="4 5" key="1">
    <citation type="journal article" date="2019" name="PLoS Biol.">
        <title>Sex chromosomes control vertical transmission of feminizing Wolbachia symbionts in an isopod.</title>
        <authorList>
            <person name="Becking T."/>
            <person name="Chebbi M.A."/>
            <person name="Giraud I."/>
            <person name="Moumen B."/>
            <person name="Laverre T."/>
            <person name="Caubet Y."/>
            <person name="Peccoud J."/>
            <person name="Gilbert C."/>
            <person name="Cordaux R."/>
        </authorList>
    </citation>
    <scope>NUCLEOTIDE SEQUENCE [LARGE SCALE GENOMIC DNA]</scope>
    <source>
        <strain evidence="4">ANa2</strain>
        <tissue evidence="4">Whole body excluding digestive tract and cuticle</tissue>
    </source>
</reference>
<dbReference type="OrthoDB" id="6253837at2759"/>
<organism evidence="4 5">
    <name type="scientific">Armadillidium nasatum</name>
    <dbReference type="NCBI Taxonomy" id="96803"/>
    <lineage>
        <taxon>Eukaryota</taxon>
        <taxon>Metazoa</taxon>
        <taxon>Ecdysozoa</taxon>
        <taxon>Arthropoda</taxon>
        <taxon>Crustacea</taxon>
        <taxon>Multicrustacea</taxon>
        <taxon>Malacostraca</taxon>
        <taxon>Eumalacostraca</taxon>
        <taxon>Peracarida</taxon>
        <taxon>Isopoda</taxon>
        <taxon>Oniscidea</taxon>
        <taxon>Crinocheta</taxon>
        <taxon>Armadillidiidae</taxon>
        <taxon>Armadillidium</taxon>
    </lineage>
</organism>
<dbReference type="Pfam" id="PF10197">
    <property type="entry name" value="Cir_N"/>
    <property type="match status" value="1"/>
</dbReference>
<feature type="compositionally biased region" description="Basic residues" evidence="2">
    <location>
        <begin position="408"/>
        <end position="430"/>
    </location>
</feature>
<evidence type="ECO:0000259" key="3">
    <source>
        <dbReference type="SMART" id="SM01083"/>
    </source>
</evidence>
<feature type="compositionally biased region" description="Basic and acidic residues" evidence="2">
    <location>
        <begin position="376"/>
        <end position="407"/>
    </location>
</feature>
<evidence type="ECO:0000313" key="4">
    <source>
        <dbReference type="EMBL" id="KAB7498685.1"/>
    </source>
</evidence>